<dbReference type="Pfam" id="PF18588">
    <property type="entry name" value="WcbI"/>
    <property type="match status" value="1"/>
</dbReference>
<comment type="caution">
    <text evidence="2">The sequence shown here is derived from an EMBL/GenBank/DDBJ whole genome shotgun (WGS) entry which is preliminary data.</text>
</comment>
<evidence type="ECO:0000313" key="2">
    <source>
        <dbReference type="EMBL" id="MBR0680994.1"/>
    </source>
</evidence>
<dbReference type="Gene3D" id="3.40.50.12080">
    <property type="match status" value="2"/>
</dbReference>
<dbReference type="AlphaFoldDB" id="A0A9X9XBA8"/>
<evidence type="ECO:0000259" key="1">
    <source>
        <dbReference type="Pfam" id="PF18588"/>
    </source>
</evidence>
<evidence type="ECO:0000313" key="3">
    <source>
        <dbReference type="Proteomes" id="UP001138709"/>
    </source>
</evidence>
<reference evidence="2" key="1">
    <citation type="submission" date="2020-01" db="EMBL/GenBank/DDBJ databases">
        <authorList>
            <person name="Rat A."/>
        </authorList>
    </citation>
    <scope>NUCLEOTIDE SEQUENCE</scope>
    <source>
        <strain evidence="2">LMG 31228</strain>
    </source>
</reference>
<proteinExistence type="predicted"/>
<reference evidence="2" key="2">
    <citation type="journal article" date="2021" name="Syst. Appl. Microbiol.">
        <title>Roseomonas hellenica sp. nov., isolated from roots of wild-growing Alkanna tinctoria.</title>
        <authorList>
            <person name="Rat A."/>
            <person name="Naranjo H.D."/>
            <person name="Lebbe L."/>
            <person name="Cnockaert M."/>
            <person name="Krigas N."/>
            <person name="Grigoriadou K."/>
            <person name="Maloupa E."/>
            <person name="Willems A."/>
        </authorList>
    </citation>
    <scope>NUCLEOTIDE SEQUENCE</scope>
    <source>
        <strain evidence="2">LMG 31228</strain>
    </source>
</reference>
<name>A0A9X9XBA8_9PROT</name>
<dbReference type="InterPro" id="IPR041307">
    <property type="entry name" value="WcbI"/>
</dbReference>
<gene>
    <name evidence="2" type="ORF">GXW74_10890</name>
</gene>
<keyword evidence="3" id="KW-1185">Reference proteome</keyword>
<dbReference type="RefSeq" id="WP_211846532.1">
    <property type="nucleotide sequence ID" value="NZ_JAAEDL010000009.1"/>
</dbReference>
<feature type="domain" description="Polysaccharide biosynthesis enzyme WcbI" evidence="1">
    <location>
        <begin position="4"/>
        <end position="209"/>
    </location>
</feature>
<protein>
    <recommendedName>
        <fullName evidence="1">Polysaccharide biosynthesis enzyme WcbI domain-containing protein</fullName>
    </recommendedName>
</protein>
<dbReference type="Proteomes" id="UP001138709">
    <property type="component" value="Unassembled WGS sequence"/>
</dbReference>
<sequence length="291" mass="31521">MHVALLGNCQVPLLAEALRRASPRLRVEAIREIHLLGPADEAGALARLAEAEVILCQRVTHQFTDARGIPGLSTTALARRFPGRVITFPNVYFGGYTPDVRHLLTDGLQPIGGPLGDYHVGQVLEAYRRGEPAAAASARLDGEELLAAAPDPFATALDQIRAREKDTDIVISDVIGRVMRNGRHFHTPNHPSNLLLLWLAMRLAQAARLEFDPAAAGPLPMALDQIDLPAYPAILRRYGMAPETERAYRGVSVIQAAAGRVRYGGAQTYTPAGLTEAFYRVYDALDALPPG</sequence>
<dbReference type="EMBL" id="JAAEDL010000009">
    <property type="protein sequence ID" value="MBR0680994.1"/>
    <property type="molecule type" value="Genomic_DNA"/>
</dbReference>
<accession>A0A9X9XBA8</accession>
<organism evidence="2 3">
    <name type="scientific">Neoroseomonas eburnea</name>
    <dbReference type="NCBI Taxonomy" id="1346889"/>
    <lineage>
        <taxon>Bacteria</taxon>
        <taxon>Pseudomonadati</taxon>
        <taxon>Pseudomonadota</taxon>
        <taxon>Alphaproteobacteria</taxon>
        <taxon>Acetobacterales</taxon>
        <taxon>Acetobacteraceae</taxon>
        <taxon>Neoroseomonas</taxon>
    </lineage>
</organism>